<evidence type="ECO:0000313" key="3">
    <source>
        <dbReference type="Proteomes" id="UP000673691"/>
    </source>
</evidence>
<dbReference type="GO" id="GO:0016788">
    <property type="term" value="F:hydrolase activity, acting on ester bonds"/>
    <property type="evidence" value="ECO:0007669"/>
    <property type="project" value="InterPro"/>
</dbReference>
<reference evidence="2 3" key="1">
    <citation type="journal article" name="Sci. Rep.">
        <title>Genome-scale phylogenetic analyses confirm Olpidium as the closest living zoosporic fungus to the non-flagellated, terrestrial fungi.</title>
        <authorList>
            <person name="Chang Y."/>
            <person name="Rochon D."/>
            <person name="Sekimoto S."/>
            <person name="Wang Y."/>
            <person name="Chovatia M."/>
            <person name="Sandor L."/>
            <person name="Salamov A."/>
            <person name="Grigoriev I.V."/>
            <person name="Stajich J.E."/>
            <person name="Spatafora J.W."/>
        </authorList>
    </citation>
    <scope>NUCLEOTIDE SEQUENCE [LARGE SCALE GENOMIC DNA]</scope>
    <source>
        <strain evidence="2">S191</strain>
    </source>
</reference>
<comment type="caution">
    <text evidence="2">The sequence shown here is derived from an EMBL/GenBank/DDBJ whole genome shotgun (WGS) entry which is preliminary data.</text>
</comment>
<feature type="non-terminal residue" evidence="2">
    <location>
        <position position="334"/>
    </location>
</feature>
<dbReference type="Proteomes" id="UP000673691">
    <property type="component" value="Unassembled WGS sequence"/>
</dbReference>
<feature type="compositionally biased region" description="Acidic residues" evidence="1">
    <location>
        <begin position="307"/>
        <end position="321"/>
    </location>
</feature>
<dbReference type="SUPFAM" id="SSF51556">
    <property type="entry name" value="Metallo-dependent hydrolases"/>
    <property type="match status" value="1"/>
</dbReference>
<gene>
    <name evidence="2" type="ORF">BJ554DRAFT_2830</name>
</gene>
<feature type="region of interest" description="Disordered" evidence="1">
    <location>
        <begin position="292"/>
        <end position="334"/>
    </location>
</feature>
<keyword evidence="3" id="KW-1185">Reference proteome</keyword>
<dbReference type="Pfam" id="PF01026">
    <property type="entry name" value="TatD_DNase"/>
    <property type="match status" value="1"/>
</dbReference>
<dbReference type="Gene3D" id="3.20.20.140">
    <property type="entry name" value="Metal-dependent hydrolases"/>
    <property type="match status" value="1"/>
</dbReference>
<sequence length="334" mass="36909">MSDEGSHSDDSGVEEMLYRDLADAHCHPHDDENALRALPDTKCPKMCVMGTRPDDWPVVEDFVAAAREKHGKEATPSFGLHPWFAHLFAAPSASGTSEDDHDRAADKTAHYATVLRDDRRKQDEEDVSLGGRSQPVFVRAEDLPEPIPADLWMRQLREVLHRNPEAVLGEIGFDAVAALRTGPYCKIGVPRGSITSTFCSLDHQRAIFRAQMRLAAELQRPVSIHSVRTQGVLVEELKLLMDEHLASSAAAVASAKRFSSSAAAMPPSVCLHSYSGSAETVESLVKMFEKAKGGRRSKRDQARFCPEDDESEGDESQDDEEVRPRLSTPEIFFS</sequence>
<proteinExistence type="predicted"/>
<protein>
    <submittedName>
        <fullName evidence="2">TatD related DNase-domain-containing protein</fullName>
    </submittedName>
</protein>
<dbReference type="InterPro" id="IPR032466">
    <property type="entry name" value="Metal_Hydrolase"/>
</dbReference>
<name>A0A8H8A0V8_9FUNG</name>
<accession>A0A8H8A0V8</accession>
<organism evidence="2 3">
    <name type="scientific">Olpidium bornovanus</name>
    <dbReference type="NCBI Taxonomy" id="278681"/>
    <lineage>
        <taxon>Eukaryota</taxon>
        <taxon>Fungi</taxon>
        <taxon>Fungi incertae sedis</taxon>
        <taxon>Olpidiomycota</taxon>
        <taxon>Olpidiomycotina</taxon>
        <taxon>Olpidiomycetes</taxon>
        <taxon>Olpidiales</taxon>
        <taxon>Olpidiaceae</taxon>
        <taxon>Olpidium</taxon>
    </lineage>
</organism>
<feature type="compositionally biased region" description="Basic and acidic residues" evidence="1">
    <location>
        <begin position="110"/>
        <end position="123"/>
    </location>
</feature>
<dbReference type="AlphaFoldDB" id="A0A8H8A0V8"/>
<dbReference type="OrthoDB" id="413993at2759"/>
<evidence type="ECO:0000313" key="2">
    <source>
        <dbReference type="EMBL" id="KAG5462927.1"/>
    </source>
</evidence>
<dbReference type="InterPro" id="IPR053044">
    <property type="entry name" value="Metallo-hydrolase/TatD-type"/>
</dbReference>
<dbReference type="InterPro" id="IPR001130">
    <property type="entry name" value="TatD-like"/>
</dbReference>
<evidence type="ECO:0000256" key="1">
    <source>
        <dbReference type="SAM" id="MobiDB-lite"/>
    </source>
</evidence>
<dbReference type="PANTHER" id="PTHR47345">
    <property type="entry name" value="CUT9-INTERACTING PROTEIN SCN1"/>
    <property type="match status" value="1"/>
</dbReference>
<feature type="region of interest" description="Disordered" evidence="1">
    <location>
        <begin position="110"/>
        <end position="129"/>
    </location>
</feature>
<dbReference type="EMBL" id="JAEFCI010001407">
    <property type="protein sequence ID" value="KAG5462927.1"/>
    <property type="molecule type" value="Genomic_DNA"/>
</dbReference>
<dbReference type="PANTHER" id="PTHR47345:SF1">
    <property type="entry name" value="CUT9-INTERACTING PROTEIN SCN1"/>
    <property type="match status" value="1"/>
</dbReference>